<proteinExistence type="predicted"/>
<evidence type="ECO:0000313" key="1">
    <source>
        <dbReference type="EMBL" id="OCA87174.1"/>
    </source>
</evidence>
<protein>
    <submittedName>
        <fullName evidence="1">Uncharacterized protein</fullName>
    </submittedName>
</protein>
<dbReference type="AlphaFoldDB" id="A0A1B9ATL9"/>
<sequence>MKKNKLVEKVKDTFSQAADYVKEKAIELANPPSTSIAKLDEYISTHPDTKMAATTWLGTTFIFYTLEDKEVSYYMEKRGSYLLQLDVTNQNGELISYRSYKDRPSLNTPIPSISQTIRLKNNKAGSLAQ</sequence>
<evidence type="ECO:0000313" key="2">
    <source>
        <dbReference type="Proteomes" id="UP000092578"/>
    </source>
</evidence>
<organism evidence="1 2">
    <name type="scientific">Pseudobacillus wudalianchiensis</name>
    <dbReference type="NCBI Taxonomy" id="1743143"/>
    <lineage>
        <taxon>Bacteria</taxon>
        <taxon>Bacillati</taxon>
        <taxon>Bacillota</taxon>
        <taxon>Bacilli</taxon>
        <taxon>Bacillales</taxon>
        <taxon>Bacillaceae</taxon>
        <taxon>Pseudobacillus</taxon>
    </lineage>
</organism>
<dbReference type="RefSeq" id="WP_065410619.1">
    <property type="nucleotide sequence ID" value="NZ_MAYT01000023.1"/>
</dbReference>
<keyword evidence="2" id="KW-1185">Reference proteome</keyword>
<accession>A0A1B9ATL9</accession>
<gene>
    <name evidence="1" type="ORF">A8F95_07870</name>
</gene>
<dbReference type="Proteomes" id="UP000092578">
    <property type="component" value="Unassembled WGS sequence"/>
</dbReference>
<dbReference type="EMBL" id="MAYT01000023">
    <property type="protein sequence ID" value="OCA87174.1"/>
    <property type="molecule type" value="Genomic_DNA"/>
</dbReference>
<name>A0A1B9ATL9_9BACI</name>
<comment type="caution">
    <text evidence="1">The sequence shown here is derived from an EMBL/GenBank/DDBJ whole genome shotgun (WGS) entry which is preliminary data.</text>
</comment>
<reference evidence="2" key="1">
    <citation type="submission" date="2016-05" db="EMBL/GenBank/DDBJ databases">
        <authorList>
            <person name="Liu B."/>
            <person name="Wang J."/>
            <person name="Zhu Y."/>
            <person name="Liu G."/>
            <person name="Chen Q."/>
            <person name="Chen Z."/>
            <person name="Lan J."/>
            <person name="Che J."/>
            <person name="Ge C."/>
            <person name="Shi H."/>
            <person name="Pan Z."/>
            <person name="Liu X."/>
        </authorList>
    </citation>
    <scope>NUCLEOTIDE SEQUENCE [LARGE SCALE GENOMIC DNA]</scope>
    <source>
        <strain evidence="2">FJAT-27215</strain>
    </source>
</reference>